<proteinExistence type="predicted"/>
<keyword evidence="3" id="KW-1185">Reference proteome</keyword>
<organism evidence="2 3">
    <name type="scientific">Brassica napus</name>
    <name type="common">Rape</name>
    <dbReference type="NCBI Taxonomy" id="3708"/>
    <lineage>
        <taxon>Eukaryota</taxon>
        <taxon>Viridiplantae</taxon>
        <taxon>Streptophyta</taxon>
        <taxon>Embryophyta</taxon>
        <taxon>Tracheophyta</taxon>
        <taxon>Spermatophyta</taxon>
        <taxon>Magnoliopsida</taxon>
        <taxon>eudicotyledons</taxon>
        <taxon>Gunneridae</taxon>
        <taxon>Pentapetalae</taxon>
        <taxon>rosids</taxon>
        <taxon>malvids</taxon>
        <taxon>Brassicales</taxon>
        <taxon>Brassicaceae</taxon>
        <taxon>Brassiceae</taxon>
        <taxon>Brassica</taxon>
    </lineage>
</organism>
<gene>
    <name evidence="2" type="ORF">HID58_034808</name>
</gene>
<sequence>MGKNTKEATPQPPMNTDGMEIQLSGHHYDGVSMPADRTVAGVPSKHRRLGGVMRPHNVGFAKNTDSLSRHIDCEEAPPLIGPNNHMILLLHSPFEKFGVFETFAAKGDDCARECREKMQIMVAGGDGTGARVRQSLIHK</sequence>
<feature type="region of interest" description="Disordered" evidence="1">
    <location>
        <begin position="1"/>
        <end position="57"/>
    </location>
</feature>
<dbReference type="EMBL" id="JAGKQM010000009">
    <property type="protein sequence ID" value="KAH0911487.1"/>
    <property type="molecule type" value="Genomic_DNA"/>
</dbReference>
<evidence type="ECO:0000256" key="1">
    <source>
        <dbReference type="SAM" id="MobiDB-lite"/>
    </source>
</evidence>
<protein>
    <submittedName>
        <fullName evidence="2">Uncharacterized protein</fullName>
    </submittedName>
</protein>
<evidence type="ECO:0000313" key="2">
    <source>
        <dbReference type="EMBL" id="KAH0911487.1"/>
    </source>
</evidence>
<reference evidence="2 3" key="1">
    <citation type="submission" date="2021-05" db="EMBL/GenBank/DDBJ databases">
        <title>Genome Assembly of Synthetic Allotetraploid Brassica napus Reveals Homoeologous Exchanges between Subgenomes.</title>
        <authorList>
            <person name="Davis J.T."/>
        </authorList>
    </citation>
    <scope>NUCLEOTIDE SEQUENCE [LARGE SCALE GENOMIC DNA]</scope>
    <source>
        <strain evidence="3">cv. Da-Ae</strain>
        <tissue evidence="2">Seedling</tissue>
    </source>
</reference>
<name>A0ABQ8C349_BRANA</name>
<accession>A0ABQ8C349</accession>
<evidence type="ECO:0000313" key="3">
    <source>
        <dbReference type="Proteomes" id="UP000824890"/>
    </source>
</evidence>
<dbReference type="Proteomes" id="UP000824890">
    <property type="component" value="Unassembled WGS sequence"/>
</dbReference>
<comment type="caution">
    <text evidence="2">The sequence shown here is derived from an EMBL/GenBank/DDBJ whole genome shotgun (WGS) entry which is preliminary data.</text>
</comment>